<evidence type="ECO:0000256" key="4">
    <source>
        <dbReference type="ARBA" id="ARBA00023235"/>
    </source>
</evidence>
<dbReference type="EMBL" id="HG806263">
    <property type="protein sequence ID" value="CDW58097.1"/>
    <property type="molecule type" value="Genomic_DNA"/>
</dbReference>
<dbReference type="STRING" id="36087.A0A077ZCK0"/>
<dbReference type="OrthoDB" id="2291at2759"/>
<dbReference type="InterPro" id="IPR016055">
    <property type="entry name" value="A-D-PHexomutase_a/b/a-I/II/III"/>
</dbReference>
<dbReference type="GO" id="GO:0005829">
    <property type="term" value="C:cytosol"/>
    <property type="evidence" value="ECO:0007669"/>
    <property type="project" value="TreeGrafter"/>
</dbReference>
<gene>
    <name evidence="6" type="ORF">TTRE_0000640001</name>
</gene>
<dbReference type="Proteomes" id="UP000030665">
    <property type="component" value="Unassembled WGS sequence"/>
</dbReference>
<dbReference type="GO" id="GO:0046872">
    <property type="term" value="F:metal ion binding"/>
    <property type="evidence" value="ECO:0007669"/>
    <property type="project" value="UniProtKB-KW"/>
</dbReference>
<keyword evidence="4" id="KW-0413">Isomerase</keyword>
<name>A0A077ZCK0_TRITR</name>
<keyword evidence="3" id="KW-0460">Magnesium</keyword>
<evidence type="ECO:0000256" key="3">
    <source>
        <dbReference type="ARBA" id="ARBA00022842"/>
    </source>
</evidence>
<dbReference type="Gene3D" id="3.40.120.10">
    <property type="entry name" value="Alpha-D-Glucose-1,6-Bisphosphate, subunit A, domain 3"/>
    <property type="match status" value="1"/>
</dbReference>
<organism evidence="6 7">
    <name type="scientific">Trichuris trichiura</name>
    <name type="common">Whipworm</name>
    <name type="synonym">Trichocephalus trichiurus</name>
    <dbReference type="NCBI Taxonomy" id="36087"/>
    <lineage>
        <taxon>Eukaryota</taxon>
        <taxon>Metazoa</taxon>
        <taxon>Ecdysozoa</taxon>
        <taxon>Nematoda</taxon>
        <taxon>Enoplea</taxon>
        <taxon>Dorylaimia</taxon>
        <taxon>Trichinellida</taxon>
        <taxon>Trichuridae</taxon>
        <taxon>Trichuris</taxon>
    </lineage>
</organism>
<reference evidence="6" key="1">
    <citation type="submission" date="2014-01" db="EMBL/GenBank/DDBJ databases">
        <authorList>
            <person name="Aslett M."/>
        </authorList>
    </citation>
    <scope>NUCLEOTIDE SEQUENCE</scope>
</reference>
<evidence type="ECO:0000313" key="7">
    <source>
        <dbReference type="Proteomes" id="UP000030665"/>
    </source>
</evidence>
<evidence type="ECO:0000256" key="1">
    <source>
        <dbReference type="ARBA" id="ARBA00010231"/>
    </source>
</evidence>
<dbReference type="PANTHER" id="PTHR22573:SF2">
    <property type="entry name" value="PHOSPHOGLUCOMUTASE"/>
    <property type="match status" value="1"/>
</dbReference>
<evidence type="ECO:0000259" key="5">
    <source>
        <dbReference type="Pfam" id="PF02878"/>
    </source>
</evidence>
<dbReference type="Pfam" id="PF02878">
    <property type="entry name" value="PGM_PMM_I"/>
    <property type="match status" value="1"/>
</dbReference>
<evidence type="ECO:0000256" key="2">
    <source>
        <dbReference type="ARBA" id="ARBA00022723"/>
    </source>
</evidence>
<keyword evidence="7" id="KW-1185">Reference proteome</keyword>
<dbReference type="GO" id="GO:0004614">
    <property type="term" value="F:phosphoglucomutase activity"/>
    <property type="evidence" value="ECO:0007669"/>
    <property type="project" value="InterPro"/>
</dbReference>
<proteinExistence type="inferred from homology"/>
<comment type="similarity">
    <text evidence="1">Belongs to the phosphohexose mutase family.</text>
</comment>
<dbReference type="InterPro" id="IPR045244">
    <property type="entry name" value="PGM"/>
</dbReference>
<dbReference type="SUPFAM" id="SSF53738">
    <property type="entry name" value="Phosphoglucomutase, first 3 domains"/>
    <property type="match status" value="1"/>
</dbReference>
<reference evidence="6" key="2">
    <citation type="submission" date="2014-03" db="EMBL/GenBank/DDBJ databases">
        <title>The whipworm genome and dual-species transcriptomics of an intimate host-pathogen interaction.</title>
        <authorList>
            <person name="Foth B.J."/>
            <person name="Tsai I.J."/>
            <person name="Reid A.J."/>
            <person name="Bancroft A.J."/>
            <person name="Nichol S."/>
            <person name="Tracey A."/>
            <person name="Holroyd N."/>
            <person name="Cotton J.A."/>
            <person name="Stanley E.J."/>
            <person name="Zarowiecki M."/>
            <person name="Liu J.Z."/>
            <person name="Huckvale T."/>
            <person name="Cooper P.J."/>
            <person name="Grencis R.K."/>
            <person name="Berriman M."/>
        </authorList>
    </citation>
    <scope>NUCLEOTIDE SEQUENCE [LARGE SCALE GENOMIC DNA]</scope>
</reference>
<dbReference type="InterPro" id="IPR005844">
    <property type="entry name" value="A-D-PHexomutase_a/b/a-I"/>
</dbReference>
<feature type="domain" description="Alpha-D-phosphohexomutase alpha/beta/alpha" evidence="5">
    <location>
        <begin position="1"/>
        <end position="94"/>
    </location>
</feature>
<dbReference type="GO" id="GO:0005975">
    <property type="term" value="P:carbohydrate metabolic process"/>
    <property type="evidence" value="ECO:0007669"/>
    <property type="project" value="InterPro"/>
</dbReference>
<accession>A0A077ZCK0</accession>
<sequence length="112" mass="11976">MQEDYAVNFIQCILDGGLKEKKKGSTLIIGANGRNLSNIVLQIFRDGRTKMGVSGLMTTPAVSLTIREFKADDAIILTASQSPGGHNGDFGISSMEAMGARLASVLLRTFIN</sequence>
<dbReference type="PANTHER" id="PTHR22573">
    <property type="entry name" value="PHOSPHOHEXOMUTASE FAMILY MEMBER"/>
    <property type="match status" value="1"/>
</dbReference>
<evidence type="ECO:0000313" key="6">
    <source>
        <dbReference type="EMBL" id="CDW58097.1"/>
    </source>
</evidence>
<dbReference type="AlphaFoldDB" id="A0A077ZCK0"/>
<protein>
    <submittedName>
        <fullName evidence="6">Phosphoglucomutase</fullName>
    </submittedName>
</protein>
<keyword evidence="2" id="KW-0479">Metal-binding</keyword>